<feature type="transmembrane region" description="Helical" evidence="1">
    <location>
        <begin position="63"/>
        <end position="85"/>
    </location>
</feature>
<dbReference type="RefSeq" id="WP_094368947.1">
    <property type="nucleotide sequence ID" value="NZ_NOJY02000010.1"/>
</dbReference>
<gene>
    <name evidence="2" type="ORF">CHL78_007665</name>
</gene>
<protein>
    <recommendedName>
        <fullName evidence="4">DUF4179 domain-containing protein</fullName>
    </recommendedName>
</protein>
<sequence length="472" mass="54732">MKDKHTYDLIEGIRDIENSDFDFDKIDEDIDFDIDDKDINKIKSMTYEKLGKSKLKKYKSKKIVSIVVSIILTIIIGTPVALAIVDQLYKYDSSSGKIIKSEKPIYVLEEPMTKEVGKGKITVTSVIVNPKEKNIEIDDVAENIVGFDYIKREIKVNGKNIRSDMYYEAGSGWENKIEHFYKYKKEDKVEYVIKLKDNSDKITTVNFEINLSEATSVEKYNQNIPKDTKHNITLSTIPKEENHNLIIELMAIPNTKDLNFEIDSYSKDMYEERGTEIFLKDANNKRVEAEFVDDDNSTNKYKFNTENLKKPYTIEISKLKIKTTDNKEKKVKLPKLKIGERKEINKVIILESKNNALTKENNKVIIKSVKRKLVDGEEMYSMNIDYPDNENTQIRVSDVNTNPVMTIFGTTKNSILNWSKTASLEDGFYRSIDLYMARDRIKGNESDKARIAEFKMSLYSYEVEGNWKLIIK</sequence>
<keyword evidence="1" id="KW-1133">Transmembrane helix</keyword>
<comment type="caution">
    <text evidence="2">The sequence shown here is derived from an EMBL/GenBank/DDBJ whole genome shotgun (WGS) entry which is preliminary data.</text>
</comment>
<dbReference type="EMBL" id="NOJY02000010">
    <property type="protein sequence ID" value="RDY27872.1"/>
    <property type="molecule type" value="Genomic_DNA"/>
</dbReference>
<accession>A0A371J511</accession>
<keyword evidence="1" id="KW-0472">Membrane</keyword>
<proteinExistence type="predicted"/>
<dbReference type="OrthoDB" id="1744547at2"/>
<keyword evidence="3" id="KW-1185">Reference proteome</keyword>
<evidence type="ECO:0008006" key="4">
    <source>
        <dbReference type="Google" id="ProtNLM"/>
    </source>
</evidence>
<keyword evidence="1" id="KW-0812">Transmembrane</keyword>
<evidence type="ECO:0000256" key="1">
    <source>
        <dbReference type="SAM" id="Phobius"/>
    </source>
</evidence>
<evidence type="ECO:0000313" key="3">
    <source>
        <dbReference type="Proteomes" id="UP000215694"/>
    </source>
</evidence>
<evidence type="ECO:0000313" key="2">
    <source>
        <dbReference type="EMBL" id="RDY27872.1"/>
    </source>
</evidence>
<reference evidence="2 3" key="1">
    <citation type="journal article" date="2017" name="Genome Announc.">
        <title>Draft Genome Sequence of Romboutsia weinsteinii sp. nov. Strain CCRI-19649(T) Isolated from Surface Water.</title>
        <authorList>
            <person name="Maheux A.F."/>
            <person name="Boudreau D.K."/>
            <person name="Berube E."/>
            <person name="Boissinot M."/>
            <person name="Cantin P."/>
            <person name="Raymond F."/>
            <person name="Corbeil J."/>
            <person name="Omar R.F."/>
            <person name="Bergeron M.G."/>
        </authorList>
    </citation>
    <scope>NUCLEOTIDE SEQUENCE [LARGE SCALE GENOMIC DNA]</scope>
    <source>
        <strain evidence="2 3">CCRI-19649</strain>
    </source>
</reference>
<dbReference type="AlphaFoldDB" id="A0A371J511"/>
<dbReference type="Proteomes" id="UP000215694">
    <property type="component" value="Unassembled WGS sequence"/>
</dbReference>
<name>A0A371J511_9FIRM</name>
<organism evidence="2 3">
    <name type="scientific">Romboutsia weinsteinii</name>
    <dbReference type="NCBI Taxonomy" id="2020949"/>
    <lineage>
        <taxon>Bacteria</taxon>
        <taxon>Bacillati</taxon>
        <taxon>Bacillota</taxon>
        <taxon>Clostridia</taxon>
        <taxon>Peptostreptococcales</taxon>
        <taxon>Peptostreptococcaceae</taxon>
        <taxon>Romboutsia</taxon>
    </lineage>
</organism>